<dbReference type="AlphaFoldDB" id="A0A6J6NKF8"/>
<evidence type="ECO:0000256" key="2">
    <source>
        <dbReference type="ARBA" id="ARBA00007639"/>
    </source>
</evidence>
<dbReference type="InterPro" id="IPR025997">
    <property type="entry name" value="SBP_2_dom"/>
</dbReference>
<name>A0A6J6NKF8_9ZZZZ</name>
<dbReference type="CDD" id="cd06316">
    <property type="entry name" value="PBP1_ABC_sugar_binding-like"/>
    <property type="match status" value="1"/>
</dbReference>
<feature type="domain" description="Periplasmic binding protein" evidence="4">
    <location>
        <begin position="101"/>
        <end position="358"/>
    </location>
</feature>
<dbReference type="EMBL" id="CAEZWW010000229">
    <property type="protein sequence ID" value="CAB4685214.1"/>
    <property type="molecule type" value="Genomic_DNA"/>
</dbReference>
<dbReference type="InterPro" id="IPR028082">
    <property type="entry name" value="Peripla_BP_I"/>
</dbReference>
<gene>
    <name evidence="5" type="ORF">UFOPK2310_01478</name>
</gene>
<dbReference type="Gene3D" id="3.40.50.2300">
    <property type="match status" value="2"/>
</dbReference>
<dbReference type="GO" id="GO:0030246">
    <property type="term" value="F:carbohydrate binding"/>
    <property type="evidence" value="ECO:0007669"/>
    <property type="project" value="UniProtKB-ARBA"/>
</dbReference>
<comment type="subcellular location">
    <subcellularLocation>
        <location evidence="1">Cell envelope</location>
    </subcellularLocation>
</comment>
<evidence type="ECO:0000256" key="1">
    <source>
        <dbReference type="ARBA" id="ARBA00004196"/>
    </source>
</evidence>
<sequence>MKTRKSTPLLLSLALAASFGLAACGSSSTSETASSAQPQASAAATSACTTDGADPAADPGAASFDLTAATIGPNGESATNASEITLSDEELAAIKAKGLTAVLPWAGSGPWYEAMTQGASDQFASMGVEVGSVTSAEFDAAKQTNDIESSMAQDPDIILTLPVDPAVISQALKAAADKGKTIVFADNGVEGFTAGKEYVAITTGDQFGMGKAAAGLMNDAMGGDGEIGIIYHDADFYVTNNRDHAFEAAIVQQYPCLKIVARQGYAEESGTGDIASAMLSQNPNLKGIYVAWDTAAESVLEAARAAGRNDVKVVTYDLGANNDLEMAKGGLLYGTVVDKPYQIGQTLAKLAGYKALGKEAPPFVTVDLIAVRKDNLAAGWKESLQEDVPAEIADQLAK</sequence>
<dbReference type="Pfam" id="PF13407">
    <property type="entry name" value="Peripla_BP_4"/>
    <property type="match status" value="1"/>
</dbReference>
<evidence type="ECO:0000259" key="4">
    <source>
        <dbReference type="Pfam" id="PF13407"/>
    </source>
</evidence>
<keyword evidence="3" id="KW-0732">Signal</keyword>
<proteinExistence type="inferred from homology"/>
<reference evidence="5" key="1">
    <citation type="submission" date="2020-05" db="EMBL/GenBank/DDBJ databases">
        <authorList>
            <person name="Chiriac C."/>
            <person name="Salcher M."/>
            <person name="Ghai R."/>
            <person name="Kavagutti S V."/>
        </authorList>
    </citation>
    <scope>NUCLEOTIDE SEQUENCE</scope>
</reference>
<organism evidence="5">
    <name type="scientific">freshwater metagenome</name>
    <dbReference type="NCBI Taxonomy" id="449393"/>
    <lineage>
        <taxon>unclassified sequences</taxon>
        <taxon>metagenomes</taxon>
        <taxon>ecological metagenomes</taxon>
    </lineage>
</organism>
<dbReference type="SUPFAM" id="SSF53822">
    <property type="entry name" value="Periplasmic binding protein-like I"/>
    <property type="match status" value="1"/>
</dbReference>
<comment type="similarity">
    <text evidence="2">Belongs to the bacterial solute-binding protein 2 family.</text>
</comment>
<dbReference type="GO" id="GO:0030313">
    <property type="term" value="C:cell envelope"/>
    <property type="evidence" value="ECO:0007669"/>
    <property type="project" value="UniProtKB-SubCell"/>
</dbReference>
<protein>
    <submittedName>
        <fullName evidence="5">Unannotated protein</fullName>
    </submittedName>
</protein>
<dbReference type="PROSITE" id="PS51257">
    <property type="entry name" value="PROKAR_LIPOPROTEIN"/>
    <property type="match status" value="1"/>
</dbReference>
<dbReference type="PANTHER" id="PTHR46847">
    <property type="entry name" value="D-ALLOSE-BINDING PERIPLASMIC PROTEIN-RELATED"/>
    <property type="match status" value="1"/>
</dbReference>
<evidence type="ECO:0000313" key="5">
    <source>
        <dbReference type="EMBL" id="CAB4685214.1"/>
    </source>
</evidence>
<evidence type="ECO:0000256" key="3">
    <source>
        <dbReference type="ARBA" id="ARBA00022729"/>
    </source>
</evidence>
<dbReference type="PANTHER" id="PTHR46847:SF1">
    <property type="entry name" value="D-ALLOSE-BINDING PERIPLASMIC PROTEIN-RELATED"/>
    <property type="match status" value="1"/>
</dbReference>
<accession>A0A6J6NKF8</accession>